<keyword evidence="2" id="KW-0479">Metal-binding</keyword>
<reference evidence="3 4" key="1">
    <citation type="journal article" date="2012" name="J. Bacteriol.">
        <title>De Novo Genome Project of Cupriavidus basilensis OR16.</title>
        <authorList>
            <person name="Cserhati M."/>
            <person name="Kriszt B."/>
            <person name="Szoboszlay S."/>
            <person name="Toth A."/>
            <person name="Szabo I."/>
            <person name="Tancsics A."/>
            <person name="Nagy I."/>
            <person name="Horvath B."/>
            <person name="Nagy I."/>
            <person name="Kukolya J."/>
        </authorList>
    </citation>
    <scope>NUCLEOTIDE SEQUENCE [LARGE SCALE GENOMIC DNA]</scope>
    <source>
        <strain evidence="3 4">OR16</strain>
    </source>
</reference>
<dbReference type="PRINTS" id="PR00377">
    <property type="entry name" value="IMPHPHTASES"/>
</dbReference>
<dbReference type="OrthoDB" id="9785695at2"/>
<dbReference type="InterPro" id="IPR000760">
    <property type="entry name" value="Inositol_monophosphatase-like"/>
</dbReference>
<organism evidence="3 4">
    <name type="scientific">Cupriavidus basilensis OR16</name>
    <dbReference type="NCBI Taxonomy" id="1127483"/>
    <lineage>
        <taxon>Bacteria</taxon>
        <taxon>Pseudomonadati</taxon>
        <taxon>Pseudomonadota</taxon>
        <taxon>Betaproteobacteria</taxon>
        <taxon>Burkholderiales</taxon>
        <taxon>Burkholderiaceae</taxon>
        <taxon>Cupriavidus</taxon>
    </lineage>
</organism>
<dbReference type="GO" id="GO:0007165">
    <property type="term" value="P:signal transduction"/>
    <property type="evidence" value="ECO:0007669"/>
    <property type="project" value="TreeGrafter"/>
</dbReference>
<dbReference type="Gene3D" id="3.30.540.10">
    <property type="entry name" value="Fructose-1,6-Bisphosphatase, subunit A, domain 1"/>
    <property type="match status" value="1"/>
</dbReference>
<dbReference type="PATRIC" id="fig|1127483.3.peg.3586"/>
<dbReference type="EMBL" id="AHJE01000044">
    <property type="protein sequence ID" value="EHP41700.1"/>
    <property type="molecule type" value="Genomic_DNA"/>
</dbReference>
<evidence type="ECO:0000313" key="4">
    <source>
        <dbReference type="Proteomes" id="UP000005808"/>
    </source>
</evidence>
<proteinExistence type="inferred from homology"/>
<dbReference type="PANTHER" id="PTHR20854:SF4">
    <property type="entry name" value="INOSITOL-1-MONOPHOSPHATASE-RELATED"/>
    <property type="match status" value="1"/>
</dbReference>
<dbReference type="Proteomes" id="UP000005808">
    <property type="component" value="Unassembled WGS sequence"/>
</dbReference>
<comment type="caution">
    <text evidence="3">The sequence shown here is derived from an EMBL/GenBank/DDBJ whole genome shotgun (WGS) entry which is preliminary data.</text>
</comment>
<dbReference type="SUPFAM" id="SSF56655">
    <property type="entry name" value="Carbohydrate phosphatase"/>
    <property type="match status" value="1"/>
</dbReference>
<dbReference type="GO" id="GO:0008934">
    <property type="term" value="F:inositol monophosphate 1-phosphatase activity"/>
    <property type="evidence" value="ECO:0007669"/>
    <property type="project" value="TreeGrafter"/>
</dbReference>
<dbReference type="Gene3D" id="3.40.190.80">
    <property type="match status" value="1"/>
</dbReference>
<sequence length="283" mass="29918">MNADVKTPTLPERLGQAVPGVLDRLTALLAGQGRWLRAGQPLSAPADFDALRVAFDHHSGTVGSVLKKALLERWPEIPFSDKELESGAQQAPEFADAYWVCDPIDGALHYLSGLPGWTIALCLVVRGDPVLSLVHDPATGRTYRAVAGQGADCDGQPLRANARAALTTALIATAHPNWPGQVRGDTADFLERFGRILPQVFGQRVHGPTSLLLALVARGALDGYWECGQDYYDWLPGVLLVREAGGTVTALDGKPLTWGCQGIVAAGAAMHGVLSAALSGECA</sequence>
<dbReference type="AlphaFoldDB" id="H1S6N9"/>
<feature type="binding site" evidence="2">
    <location>
        <position position="104"/>
    </location>
    <ligand>
        <name>Mg(2+)</name>
        <dbReference type="ChEBI" id="CHEBI:18420"/>
        <label>1</label>
        <note>catalytic</note>
    </ligand>
</feature>
<comment type="cofactor">
    <cofactor evidence="2">
        <name>Mg(2+)</name>
        <dbReference type="ChEBI" id="CHEBI:18420"/>
    </cofactor>
</comment>
<dbReference type="PANTHER" id="PTHR20854">
    <property type="entry name" value="INOSITOL MONOPHOSPHATASE"/>
    <property type="match status" value="1"/>
</dbReference>
<name>H1S6N9_9BURK</name>
<feature type="binding site" evidence="2">
    <location>
        <position position="233"/>
    </location>
    <ligand>
        <name>Mg(2+)</name>
        <dbReference type="ChEBI" id="CHEBI:18420"/>
        <label>1</label>
        <note>catalytic</note>
    </ligand>
</feature>
<protein>
    <submittedName>
        <fullName evidence="3">Inositol monophosphatase</fullName>
    </submittedName>
</protein>
<keyword evidence="2" id="KW-0460">Magnesium</keyword>
<dbReference type="GO" id="GO:0046872">
    <property type="term" value="F:metal ion binding"/>
    <property type="evidence" value="ECO:0007669"/>
    <property type="project" value="UniProtKB-KW"/>
</dbReference>
<dbReference type="Pfam" id="PF00459">
    <property type="entry name" value="Inositol_P"/>
    <property type="match status" value="1"/>
</dbReference>
<dbReference type="GO" id="GO:0006020">
    <property type="term" value="P:inositol metabolic process"/>
    <property type="evidence" value="ECO:0007669"/>
    <property type="project" value="TreeGrafter"/>
</dbReference>
<evidence type="ECO:0000256" key="1">
    <source>
        <dbReference type="ARBA" id="ARBA00009759"/>
    </source>
</evidence>
<feature type="binding site" evidence="2">
    <location>
        <position position="105"/>
    </location>
    <ligand>
        <name>Mg(2+)</name>
        <dbReference type="ChEBI" id="CHEBI:18420"/>
        <label>1</label>
        <note>catalytic</note>
    </ligand>
</feature>
<comment type="similarity">
    <text evidence="1">Belongs to the inositol monophosphatase superfamily.</text>
</comment>
<evidence type="ECO:0000256" key="2">
    <source>
        <dbReference type="PIRSR" id="PIRSR600760-2"/>
    </source>
</evidence>
<gene>
    <name evidence="3" type="ORF">OR16_17886</name>
</gene>
<dbReference type="RefSeq" id="WP_006159084.1">
    <property type="nucleotide sequence ID" value="NZ_AHJE01000044.1"/>
</dbReference>
<feature type="binding site" evidence="2">
    <location>
        <position position="102"/>
    </location>
    <ligand>
        <name>Mg(2+)</name>
        <dbReference type="ChEBI" id="CHEBI:18420"/>
        <label>1</label>
        <note>catalytic</note>
    </ligand>
</feature>
<evidence type="ECO:0000313" key="3">
    <source>
        <dbReference type="EMBL" id="EHP41700.1"/>
    </source>
</evidence>
<accession>H1S6N9</accession>